<dbReference type="RefSeq" id="WP_106163278.1">
    <property type="nucleotide sequence ID" value="NZ_PVUF01000004.1"/>
</dbReference>
<dbReference type="AlphaFoldDB" id="A0A2T1AI94"/>
<protein>
    <recommendedName>
        <fullName evidence="3">ArsR family transcriptional regulator</fullName>
    </recommendedName>
</protein>
<proteinExistence type="predicted"/>
<evidence type="ECO:0000313" key="1">
    <source>
        <dbReference type="EMBL" id="PRZ48335.1"/>
    </source>
</evidence>
<name>A0A2T1AI94_TRISK</name>
<evidence type="ECO:0008006" key="3">
    <source>
        <dbReference type="Google" id="ProtNLM"/>
    </source>
</evidence>
<dbReference type="Proteomes" id="UP000237718">
    <property type="component" value="Unassembled WGS sequence"/>
</dbReference>
<organism evidence="1 2">
    <name type="scientific">Tritonibacter scottomollicae</name>
    <name type="common">Epibacterium scottomollicae</name>
    <dbReference type="NCBI Taxonomy" id="483013"/>
    <lineage>
        <taxon>Bacteria</taxon>
        <taxon>Pseudomonadati</taxon>
        <taxon>Pseudomonadota</taxon>
        <taxon>Alphaproteobacteria</taxon>
        <taxon>Rhodobacterales</taxon>
        <taxon>Paracoccaceae</taxon>
        <taxon>Tritonibacter</taxon>
    </lineage>
</organism>
<comment type="caution">
    <text evidence="1">The sequence shown here is derived from an EMBL/GenBank/DDBJ whole genome shotgun (WGS) entry which is preliminary data.</text>
</comment>
<accession>A0A2T1AI94</accession>
<dbReference type="OrthoDB" id="7855192at2"/>
<gene>
    <name evidence="1" type="ORF">CLV89_104163</name>
</gene>
<reference evidence="1 2" key="1">
    <citation type="submission" date="2018-03" db="EMBL/GenBank/DDBJ databases">
        <title>Genomic Encyclopedia of Archaeal and Bacterial Type Strains, Phase II (KMG-II): from individual species to whole genera.</title>
        <authorList>
            <person name="Goeker M."/>
        </authorList>
    </citation>
    <scope>NUCLEOTIDE SEQUENCE [LARGE SCALE GENOMIC DNA]</scope>
    <source>
        <strain evidence="1 2">DSM 25328</strain>
    </source>
</reference>
<evidence type="ECO:0000313" key="2">
    <source>
        <dbReference type="Proteomes" id="UP000237718"/>
    </source>
</evidence>
<dbReference type="EMBL" id="PVUF01000004">
    <property type="protein sequence ID" value="PRZ48335.1"/>
    <property type="molecule type" value="Genomic_DNA"/>
</dbReference>
<sequence>MSYADDLRKHARIAILRFLEDAPKYTSNVSMLATQLPRVGIAYTRDQVTTEAHWLREQGLVELEDHAGFVVVVATTRGAEIAQGIARHPEIQRPRPGA</sequence>